<dbReference type="Proteomes" id="UP001185792">
    <property type="component" value="Unassembled WGS sequence"/>
</dbReference>
<comment type="caution">
    <text evidence="3">The sequence shown here is derived from an EMBL/GenBank/DDBJ whole genome shotgun (WGS) entry which is preliminary data.</text>
</comment>
<reference evidence="3 5" key="1">
    <citation type="submission" date="2017-10" db="EMBL/GenBank/DDBJ databases">
        <title>The draft genome sequence of Williamsia sp. BULT 1.1 isolated from the semi-arid grassland soils from South Africa.</title>
        <authorList>
            <person name="Kabwe M.H."/>
            <person name="Govender N."/>
            <person name="Mutseka Lunga P."/>
            <person name="Vikram S."/>
            <person name="Makhalanyane T.P."/>
        </authorList>
    </citation>
    <scope>NUCLEOTIDE SEQUENCE [LARGE SCALE GENOMIC DNA]</scope>
    <source>
        <strain evidence="3 5">BULT 1.1</strain>
    </source>
</reference>
<dbReference type="PROSITE" id="PS51186">
    <property type="entry name" value="GNAT"/>
    <property type="match status" value="1"/>
</dbReference>
<dbReference type="OrthoDB" id="5241264at2"/>
<keyword evidence="7" id="KW-1185">Reference proteome</keyword>
<dbReference type="SUPFAM" id="SSF55729">
    <property type="entry name" value="Acyl-CoA N-acyltransferases (Nat)"/>
    <property type="match status" value="1"/>
</dbReference>
<gene>
    <name evidence="3" type="ORF">CSW57_22970</name>
    <name evidence="4" type="ORF">DFJ75_2644</name>
    <name evidence="2" type="ORF">R4198_17570</name>
</gene>
<keyword evidence="2" id="KW-0012">Acyltransferase</keyword>
<evidence type="ECO:0000313" key="3">
    <source>
        <dbReference type="EMBL" id="PHV64661.1"/>
    </source>
</evidence>
<dbReference type="Proteomes" id="UP000274762">
    <property type="component" value="Unassembled WGS sequence"/>
</dbReference>
<dbReference type="InterPro" id="IPR013653">
    <property type="entry name" value="GCN5-like_dom"/>
</dbReference>
<feature type="domain" description="N-acetyltransferase" evidence="1">
    <location>
        <begin position="137"/>
        <end position="278"/>
    </location>
</feature>
<dbReference type="AlphaFoldDB" id="A0A2G3PFS9"/>
<evidence type="ECO:0000313" key="2">
    <source>
        <dbReference type="EMBL" id="MDV7135512.1"/>
    </source>
</evidence>
<dbReference type="RefSeq" id="WP_023963927.1">
    <property type="nucleotide sequence ID" value="NZ_CBCRXS010000002.1"/>
</dbReference>
<dbReference type="EMBL" id="RBKV01000001">
    <property type="protein sequence ID" value="RKR95817.1"/>
    <property type="molecule type" value="Genomic_DNA"/>
</dbReference>
<evidence type="ECO:0000313" key="6">
    <source>
        <dbReference type="Proteomes" id="UP000274762"/>
    </source>
</evidence>
<evidence type="ECO:0000313" key="7">
    <source>
        <dbReference type="Proteomes" id="UP001185792"/>
    </source>
</evidence>
<dbReference type="Pfam" id="PF08445">
    <property type="entry name" value="FR47"/>
    <property type="match status" value="1"/>
</dbReference>
<accession>A0A2G3PFS9</accession>
<dbReference type="Proteomes" id="UP000225108">
    <property type="component" value="Unassembled WGS sequence"/>
</dbReference>
<dbReference type="InterPro" id="IPR016794">
    <property type="entry name" value="UCP21603_acetyltransf"/>
</dbReference>
<dbReference type="PIRSF" id="PIRSF021603">
    <property type="entry name" value="UCP21603_acetyltransf"/>
    <property type="match status" value="1"/>
</dbReference>
<sequence length="278" mass="29906">MLKLLGDRPLGERDFDAVSQALALDPVSSCMVAARVEDHGINPRALGGELWSNGQPVDSLCFSGANLVPLLGTADDVRTFAERAIRNPRACSSIVGPAELVMPFWEHTREHWGPAREIRCSQPLLALGTEPAIRADPFVRRVRLDEIDAYLPAAVEMFVGEVGIDPCAGDGGRSYRRRIAGLINAGRAYAKFERGEVVFKAEVGAMSRRVGQIQGVWVAPHRRGTGLGSAGTAAVVEAIVAAGRTASLYVNSFNTPAREAYRRVGMHEVGTFATVLVD</sequence>
<reference evidence="2 7" key="3">
    <citation type="submission" date="2023-10" db="EMBL/GenBank/DDBJ databases">
        <title>Development of a sustainable strategy for remediation of hydrocarbon-contaminated territories based on the waste exchange concept.</title>
        <authorList>
            <person name="Krivoruchko A."/>
        </authorList>
    </citation>
    <scope>NUCLEOTIDE SEQUENCE [LARGE SCALE GENOMIC DNA]</scope>
    <source>
        <strain evidence="2 7">IEGM 1236</strain>
    </source>
</reference>
<dbReference type="GO" id="GO:0016747">
    <property type="term" value="F:acyltransferase activity, transferring groups other than amino-acyl groups"/>
    <property type="evidence" value="ECO:0007669"/>
    <property type="project" value="InterPro"/>
</dbReference>
<accession>A0A495K3F8</accession>
<dbReference type="EMBL" id="JAWLUM010000003">
    <property type="protein sequence ID" value="MDV7135512.1"/>
    <property type="molecule type" value="Genomic_DNA"/>
</dbReference>
<dbReference type="InterPro" id="IPR000182">
    <property type="entry name" value="GNAT_dom"/>
</dbReference>
<dbReference type="Gene3D" id="3.40.630.30">
    <property type="match status" value="1"/>
</dbReference>
<proteinExistence type="predicted"/>
<evidence type="ECO:0000259" key="1">
    <source>
        <dbReference type="PROSITE" id="PS51186"/>
    </source>
</evidence>
<reference evidence="4 6" key="2">
    <citation type="submission" date="2018-10" db="EMBL/GenBank/DDBJ databases">
        <title>Sequencing the genomes of 1000 actinobacteria strains.</title>
        <authorList>
            <person name="Klenk H.-P."/>
        </authorList>
    </citation>
    <scope>NUCLEOTIDE SEQUENCE [LARGE SCALE GENOMIC DNA]</scope>
    <source>
        <strain evidence="4 6">DSM 44343</strain>
    </source>
</reference>
<organism evidence="3 5">
    <name type="scientific">Williamsia marianensis</name>
    <dbReference type="NCBI Taxonomy" id="85044"/>
    <lineage>
        <taxon>Bacteria</taxon>
        <taxon>Bacillati</taxon>
        <taxon>Actinomycetota</taxon>
        <taxon>Actinomycetes</taxon>
        <taxon>Mycobacteriales</taxon>
        <taxon>Nocardiaceae</taxon>
        <taxon>Williamsia</taxon>
    </lineage>
</organism>
<evidence type="ECO:0000313" key="5">
    <source>
        <dbReference type="Proteomes" id="UP000225108"/>
    </source>
</evidence>
<dbReference type="Pfam" id="PF13312">
    <property type="entry name" value="DUF4081"/>
    <property type="match status" value="1"/>
</dbReference>
<keyword evidence="2" id="KW-0808">Transferase</keyword>
<dbReference type="EC" id="2.3.1.-" evidence="2"/>
<dbReference type="InterPro" id="IPR016181">
    <property type="entry name" value="Acyl_CoA_acyltransferase"/>
</dbReference>
<dbReference type="InterPro" id="IPR025289">
    <property type="entry name" value="DUF4081"/>
</dbReference>
<dbReference type="EMBL" id="PEBD01000012">
    <property type="protein sequence ID" value="PHV64661.1"/>
    <property type="molecule type" value="Genomic_DNA"/>
</dbReference>
<evidence type="ECO:0000313" key="4">
    <source>
        <dbReference type="EMBL" id="RKR95817.1"/>
    </source>
</evidence>
<protein>
    <submittedName>
        <fullName evidence="3">DUF4081 domain-containing protein</fullName>
    </submittedName>
    <submittedName>
        <fullName evidence="2">GNAT family N-acetyltransferase</fullName>
        <ecNumber evidence="2">2.3.1.-</ecNumber>
    </submittedName>
</protein>
<name>A0A2G3PFS9_WILMA</name>